<dbReference type="InterPro" id="IPR035959">
    <property type="entry name" value="RutC-like_sf"/>
</dbReference>
<dbReference type="KEGG" id="reu:Reut_B5509"/>
<feature type="signal peptide" evidence="2">
    <location>
        <begin position="1"/>
        <end position="47"/>
    </location>
</feature>
<evidence type="ECO:0000313" key="3">
    <source>
        <dbReference type="EMBL" id="AAZ64854.1"/>
    </source>
</evidence>
<dbReference type="GO" id="GO:0005829">
    <property type="term" value="C:cytosol"/>
    <property type="evidence" value="ECO:0007669"/>
    <property type="project" value="TreeGrafter"/>
</dbReference>
<protein>
    <submittedName>
        <fullName evidence="3">Endoribonuclease L-PSP</fullName>
    </submittedName>
</protein>
<dbReference type="HOGENOM" id="CLU_1452203_0_0_4"/>
<keyword evidence="2" id="KW-0732">Signal</keyword>
<dbReference type="SUPFAM" id="SSF55298">
    <property type="entry name" value="YjgF-like"/>
    <property type="match status" value="1"/>
</dbReference>
<dbReference type="CDD" id="cd00448">
    <property type="entry name" value="YjgF_YER057c_UK114_family"/>
    <property type="match status" value="1"/>
</dbReference>
<dbReference type="PANTHER" id="PTHR11803:SF58">
    <property type="entry name" value="PROTEIN HMF1-RELATED"/>
    <property type="match status" value="1"/>
</dbReference>
<feature type="chain" id="PRO_5004232590" evidence="2">
    <location>
        <begin position="48"/>
        <end position="186"/>
    </location>
</feature>
<evidence type="ECO:0000256" key="2">
    <source>
        <dbReference type="SAM" id="SignalP"/>
    </source>
</evidence>
<dbReference type="OrthoDB" id="8902895at2"/>
<dbReference type="eggNOG" id="COG0251">
    <property type="taxonomic scope" value="Bacteria"/>
</dbReference>
<dbReference type="AlphaFoldDB" id="Q46PT0"/>
<dbReference type="Pfam" id="PF01042">
    <property type="entry name" value="Ribonuc_L-PSP"/>
    <property type="match status" value="1"/>
</dbReference>
<organism evidence="3">
    <name type="scientific">Cupriavidus pinatubonensis (strain JMP 134 / LMG 1197)</name>
    <name type="common">Cupriavidus necator (strain JMP 134)</name>
    <dbReference type="NCBI Taxonomy" id="264198"/>
    <lineage>
        <taxon>Bacteria</taxon>
        <taxon>Pseudomonadati</taxon>
        <taxon>Pseudomonadota</taxon>
        <taxon>Betaproteobacteria</taxon>
        <taxon>Burkholderiales</taxon>
        <taxon>Burkholderiaceae</taxon>
        <taxon>Cupriavidus</taxon>
    </lineage>
</organism>
<evidence type="ECO:0000256" key="1">
    <source>
        <dbReference type="ARBA" id="ARBA00010552"/>
    </source>
</evidence>
<dbReference type="GO" id="GO:0019239">
    <property type="term" value="F:deaminase activity"/>
    <property type="evidence" value="ECO:0007669"/>
    <property type="project" value="TreeGrafter"/>
</dbReference>
<dbReference type="PANTHER" id="PTHR11803">
    <property type="entry name" value="2-IMINOBUTANOATE/2-IMINOPROPANOATE DEAMINASE RIDA"/>
    <property type="match status" value="1"/>
</dbReference>
<dbReference type="Gene3D" id="3.30.1330.40">
    <property type="entry name" value="RutC-like"/>
    <property type="match status" value="1"/>
</dbReference>
<dbReference type="InterPro" id="IPR006175">
    <property type="entry name" value="YjgF/YER057c/UK114"/>
</dbReference>
<dbReference type="EMBL" id="CP000091">
    <property type="protein sequence ID" value="AAZ64854.1"/>
    <property type="molecule type" value="Genomic_DNA"/>
</dbReference>
<comment type="similarity">
    <text evidence="1">Belongs to the RutC family.</text>
</comment>
<sequence length="186" mass="20032">MGCGVGLRVQPERIHFFRYKQGRQAMKVSKFTAALLACCALAGTAQAAEYMEQSERIKGRSYSPAVVTEGGRIVWLAGETTTTDLNGKDIKGDFEAQARTVFALIDQTLRRAGGSLRDVVSMTAYLTDARNGATFSKVRKEMFPDGNYPASAQITVSNLAVPGMQVEVQAVAVIGDRCVKGTCLAK</sequence>
<dbReference type="STRING" id="264198.Reut_B5509"/>
<accession>Q46PT0</accession>
<gene>
    <name evidence="3" type="ordered locus">Reut_B5509</name>
</gene>
<name>Q46PT0_CUPPJ</name>
<proteinExistence type="inferred from homology"/>
<reference evidence="3" key="1">
    <citation type="submission" date="2005-08" db="EMBL/GenBank/DDBJ databases">
        <title>Complete sequence of chromosome 2 of Ralstonia eutropha JMP134.</title>
        <authorList>
            <person name="Copeland A."/>
            <person name="Lucas S."/>
            <person name="Lapidus A."/>
            <person name="Barry K."/>
            <person name="Detter J.C."/>
            <person name="Glavina T."/>
            <person name="Hammon N."/>
            <person name="Israni S."/>
            <person name="Pitluck S."/>
            <person name="Goltsman E."/>
            <person name="Martinez M."/>
            <person name="Schmutz J."/>
            <person name="Larimer F."/>
            <person name="Land M."/>
            <person name="Lykidis A."/>
            <person name="Richardson P."/>
        </authorList>
    </citation>
    <scope>NUCLEOTIDE SEQUENCE [LARGE SCALE GENOMIC DNA]</scope>
    <source>
        <strain evidence="3">JMP134</strain>
    </source>
</reference>